<dbReference type="Gene3D" id="3.30.465.10">
    <property type="match status" value="1"/>
</dbReference>
<sequence>MKRKQFIKSSSMAVAGGMLLPNLACLDKKKETVTAQATPPRTNWAGNYTYQAEKLYEPTSTEEVQQLVKELGQQKALGSRHCFNNIADSPKNQISTKNLNRVVSLDTENKTITVESGARYGDFSEELYEKGYALHNLASLPHITVVGACSTATHGSGVTNGNLATPVVALELVTPSGELVTIDRDHPDFYGIVVGLGAFGIVTKVTLEIQEAFDVTQNVFVDLPLSALVENFDEIMSAGYSVSLFTDWLDEKISEVWVKRKVDTEHEALGDDFHGAKAATENLHPIASISAEACSQQMGVPGPWYDRLPHFKMGFTPSAGEELQSEFFIPHENAVEAILALEKMKNEINPHLMITEVRTIAADEFWMSPCYHQNSVAIHFTWKQKPEEVMALLPKIEATLAPFNVKPHWGKLFTVNPNTLHERYEKFGDFLALAKKYDPEGKFKNDYLDLNIY</sequence>
<dbReference type="PANTHER" id="PTHR43762:SF1">
    <property type="entry name" value="D-ARABINONO-1,4-LACTONE OXIDASE"/>
    <property type="match status" value="1"/>
</dbReference>
<organism evidence="4 5">
    <name type="scientific">Flagellimonas iocasae</name>
    <dbReference type="NCBI Taxonomy" id="2055905"/>
    <lineage>
        <taxon>Bacteria</taxon>
        <taxon>Pseudomonadati</taxon>
        <taxon>Bacteroidota</taxon>
        <taxon>Flavobacteriia</taxon>
        <taxon>Flavobacteriales</taxon>
        <taxon>Flavobacteriaceae</taxon>
        <taxon>Flagellimonas</taxon>
    </lineage>
</organism>
<dbReference type="Gene3D" id="3.30.70.2530">
    <property type="match status" value="1"/>
</dbReference>
<gene>
    <name evidence="4" type="ORF">ACFSJE_09120</name>
</gene>
<dbReference type="InterPro" id="IPR016169">
    <property type="entry name" value="FAD-bd_PCMH_sub2"/>
</dbReference>
<evidence type="ECO:0000256" key="1">
    <source>
        <dbReference type="ARBA" id="ARBA00022827"/>
    </source>
</evidence>
<proteinExistence type="predicted"/>
<dbReference type="InterPro" id="IPR016171">
    <property type="entry name" value="Vanillyl_alc_oxidase_C-sub2"/>
</dbReference>
<dbReference type="InterPro" id="IPR010031">
    <property type="entry name" value="FAD_lactone_oxidase-like"/>
</dbReference>
<evidence type="ECO:0000259" key="3">
    <source>
        <dbReference type="PROSITE" id="PS51387"/>
    </source>
</evidence>
<dbReference type="EMBL" id="JBHUHU010000003">
    <property type="protein sequence ID" value="MFD2099932.1"/>
    <property type="molecule type" value="Genomic_DNA"/>
</dbReference>
<evidence type="ECO:0000256" key="2">
    <source>
        <dbReference type="ARBA" id="ARBA00023002"/>
    </source>
</evidence>
<dbReference type="PIRSF" id="PIRSF000136">
    <property type="entry name" value="LGO_GLO"/>
    <property type="match status" value="1"/>
</dbReference>
<keyword evidence="5" id="KW-1185">Reference proteome</keyword>
<keyword evidence="1" id="KW-0274">FAD</keyword>
<dbReference type="Pfam" id="PF04030">
    <property type="entry name" value="ALO"/>
    <property type="match status" value="1"/>
</dbReference>
<dbReference type="RefSeq" id="WP_379830680.1">
    <property type="nucleotide sequence ID" value="NZ_JBHUHU010000003.1"/>
</dbReference>
<dbReference type="InterPro" id="IPR006094">
    <property type="entry name" value="Oxid_FAD_bind_N"/>
</dbReference>
<keyword evidence="2" id="KW-0560">Oxidoreductase</keyword>
<dbReference type="Gene3D" id="3.30.70.2520">
    <property type="match status" value="1"/>
</dbReference>
<dbReference type="InterPro" id="IPR016166">
    <property type="entry name" value="FAD-bd_PCMH"/>
</dbReference>
<dbReference type="InterPro" id="IPR036318">
    <property type="entry name" value="FAD-bd_PCMH-like_sf"/>
</dbReference>
<dbReference type="Proteomes" id="UP001597342">
    <property type="component" value="Unassembled WGS sequence"/>
</dbReference>
<accession>A0ABW4XY26</accession>
<keyword evidence="1" id="KW-0285">Flavoprotein</keyword>
<evidence type="ECO:0000313" key="4">
    <source>
        <dbReference type="EMBL" id="MFD2099932.1"/>
    </source>
</evidence>
<dbReference type="SUPFAM" id="SSF56176">
    <property type="entry name" value="FAD-binding/transporter-associated domain-like"/>
    <property type="match status" value="1"/>
</dbReference>
<reference evidence="5" key="1">
    <citation type="journal article" date="2019" name="Int. J. Syst. Evol. Microbiol.">
        <title>The Global Catalogue of Microorganisms (GCM) 10K type strain sequencing project: providing services to taxonomists for standard genome sequencing and annotation.</title>
        <authorList>
            <consortium name="The Broad Institute Genomics Platform"/>
            <consortium name="The Broad Institute Genome Sequencing Center for Infectious Disease"/>
            <person name="Wu L."/>
            <person name="Ma J."/>
        </authorList>
    </citation>
    <scope>NUCLEOTIDE SEQUENCE [LARGE SCALE GENOMIC DNA]</scope>
    <source>
        <strain evidence="5">JCM 3389</strain>
    </source>
</reference>
<protein>
    <submittedName>
        <fullName evidence="4">D-arabinono-1,4-lactone oxidase</fullName>
    </submittedName>
</protein>
<dbReference type="InterPro" id="IPR016167">
    <property type="entry name" value="FAD-bd_PCMH_sub1"/>
</dbReference>
<name>A0ABW4XY26_9FLAO</name>
<dbReference type="InterPro" id="IPR007173">
    <property type="entry name" value="ALO_C"/>
</dbReference>
<feature type="domain" description="FAD-binding PCMH-type" evidence="3">
    <location>
        <begin position="48"/>
        <end position="212"/>
    </location>
</feature>
<comment type="caution">
    <text evidence="4">The sequence shown here is derived from an EMBL/GenBank/DDBJ whole genome shotgun (WGS) entry which is preliminary data.</text>
</comment>
<dbReference type="Pfam" id="PF01565">
    <property type="entry name" value="FAD_binding_4"/>
    <property type="match status" value="1"/>
</dbReference>
<evidence type="ECO:0000313" key="5">
    <source>
        <dbReference type="Proteomes" id="UP001597342"/>
    </source>
</evidence>
<dbReference type="PANTHER" id="PTHR43762">
    <property type="entry name" value="L-GULONOLACTONE OXIDASE"/>
    <property type="match status" value="1"/>
</dbReference>
<dbReference type="PROSITE" id="PS51387">
    <property type="entry name" value="FAD_PCMH"/>
    <property type="match status" value="1"/>
</dbReference>
<dbReference type="Gene3D" id="1.10.45.10">
    <property type="entry name" value="Vanillyl-alcohol Oxidase, Chain A, domain 4"/>
    <property type="match status" value="1"/>
</dbReference>
<dbReference type="Gene3D" id="3.30.43.10">
    <property type="entry name" value="Uridine Diphospho-n-acetylenolpyruvylglucosamine Reductase, domain 2"/>
    <property type="match status" value="1"/>
</dbReference>